<feature type="region of interest" description="Disordered" evidence="6">
    <location>
        <begin position="481"/>
        <end position="527"/>
    </location>
</feature>
<sequence length="527" mass="59077">MPSATHPRRRGARPTDAAMTPLLIDSFKKMNIRKGETFNNGTNKDKAELWDPLSPSMPSRSTTCPKSLEDLLIGSGERRTADLLDRVDKAVTQNAEALTAVLNEPEALPVQALLSIIDNDVPAPRPRLRRQRHSSDSGLGSSIESLSASAKTETGETEAEADDTDATSVASEEDRGLSNYAAEQIHKLIVKPILDEKALQEFHPLVERVPERIGNKDIKTLRDLERTLIFLAPDYARTPSKYLRFCERTIRVLHTTVTTLHESDQREPTDRPYTQGYFFDLVAQIRRYAQILAATRASQEQDKTKEGDAMEQSKYVAKCSMTIVKSRANHSCRGESVSLHGGMSHNGKPAELVRQLASASSNKRPMPADLTDDEDALRSMARRKKGAKPEIHTCTQCDKEFKRPCDLTKHIKTHERPWKCREQSCKYHDLGWPTEKERDRHENDKHSNSAARYYCQFQPCPYSSKRESNCKQHMEKAHGWEYVRSKSNGKGRVPSASTGSITRLPPQGSVPQSPAVLTPYTPIAPSP</sequence>
<dbReference type="SMART" id="SM00355">
    <property type="entry name" value="ZnF_C2H2"/>
    <property type="match status" value="2"/>
</dbReference>
<dbReference type="RefSeq" id="XP_007679460.1">
    <property type="nucleotide sequence ID" value="XM_007681270.1"/>
</dbReference>
<dbReference type="FunFam" id="3.30.160.60:FF:000100">
    <property type="entry name" value="Zinc finger 45-like"/>
    <property type="match status" value="1"/>
</dbReference>
<evidence type="ECO:0000256" key="4">
    <source>
        <dbReference type="ARBA" id="ARBA00022833"/>
    </source>
</evidence>
<feature type="compositionally biased region" description="Polar residues" evidence="6">
    <location>
        <begin position="56"/>
        <end position="65"/>
    </location>
</feature>
<dbReference type="OMA" id="PMDINQK"/>
<reference evidence="8 9" key="1">
    <citation type="journal article" date="2012" name="PLoS Pathog.">
        <title>Diverse lifestyles and strategies of plant pathogenesis encoded in the genomes of eighteen Dothideomycetes fungi.</title>
        <authorList>
            <person name="Ohm R.A."/>
            <person name="Feau N."/>
            <person name="Henrissat B."/>
            <person name="Schoch C.L."/>
            <person name="Horwitz B.A."/>
            <person name="Barry K.W."/>
            <person name="Condon B.J."/>
            <person name="Copeland A.C."/>
            <person name="Dhillon B."/>
            <person name="Glaser F."/>
            <person name="Hesse C.N."/>
            <person name="Kosti I."/>
            <person name="LaButti K."/>
            <person name="Lindquist E.A."/>
            <person name="Lucas S."/>
            <person name="Salamov A.A."/>
            <person name="Bradshaw R.E."/>
            <person name="Ciuffetti L."/>
            <person name="Hamelin R.C."/>
            <person name="Kema G.H.J."/>
            <person name="Lawrence C."/>
            <person name="Scott J.A."/>
            <person name="Spatafora J.W."/>
            <person name="Turgeon B.G."/>
            <person name="de Wit P.J.G.M."/>
            <person name="Zhong S."/>
            <person name="Goodwin S.B."/>
            <person name="Grigoriev I.V."/>
        </authorList>
    </citation>
    <scope>NUCLEOTIDE SEQUENCE [LARGE SCALE GENOMIC DNA]</scope>
    <source>
        <strain evidence="8 9">UAMH 10762</strain>
    </source>
</reference>
<evidence type="ECO:0000256" key="6">
    <source>
        <dbReference type="SAM" id="MobiDB-lite"/>
    </source>
</evidence>
<keyword evidence="3 5" id="KW-0863">Zinc-finger</keyword>
<evidence type="ECO:0000256" key="3">
    <source>
        <dbReference type="ARBA" id="ARBA00022771"/>
    </source>
</evidence>
<gene>
    <name evidence="8" type="ORF">BAUCODRAFT_113280</name>
</gene>
<keyword evidence="2" id="KW-0677">Repeat</keyword>
<proteinExistence type="predicted"/>
<dbReference type="KEGG" id="bcom:BAUCODRAFT_113280"/>
<feature type="compositionally biased region" description="Acidic residues" evidence="6">
    <location>
        <begin position="155"/>
        <end position="165"/>
    </location>
</feature>
<dbReference type="InterPro" id="IPR036236">
    <property type="entry name" value="Znf_C2H2_sf"/>
</dbReference>
<evidence type="ECO:0000256" key="5">
    <source>
        <dbReference type="PROSITE-ProRule" id="PRU00042"/>
    </source>
</evidence>
<evidence type="ECO:0000313" key="9">
    <source>
        <dbReference type="Proteomes" id="UP000011761"/>
    </source>
</evidence>
<feature type="region of interest" description="Disordered" evidence="6">
    <location>
        <begin position="46"/>
        <end position="65"/>
    </location>
</feature>
<dbReference type="OrthoDB" id="9368434at2759"/>
<feature type="region of interest" description="Disordered" evidence="6">
    <location>
        <begin position="122"/>
        <end position="175"/>
    </location>
</feature>
<dbReference type="eggNOG" id="ENOG502S2AR">
    <property type="taxonomic scope" value="Eukaryota"/>
</dbReference>
<evidence type="ECO:0000313" key="8">
    <source>
        <dbReference type="EMBL" id="EMC93185.1"/>
    </source>
</evidence>
<evidence type="ECO:0000256" key="2">
    <source>
        <dbReference type="ARBA" id="ARBA00022737"/>
    </source>
</evidence>
<dbReference type="GeneID" id="19107216"/>
<dbReference type="SUPFAM" id="SSF57667">
    <property type="entry name" value="beta-beta-alpha zinc fingers"/>
    <property type="match status" value="1"/>
</dbReference>
<dbReference type="Gene3D" id="3.30.160.60">
    <property type="entry name" value="Classic Zinc Finger"/>
    <property type="match status" value="1"/>
</dbReference>
<evidence type="ECO:0000259" key="7">
    <source>
        <dbReference type="PROSITE" id="PS50157"/>
    </source>
</evidence>
<feature type="non-terminal residue" evidence="8">
    <location>
        <position position="527"/>
    </location>
</feature>
<dbReference type="AlphaFoldDB" id="M2N3A0"/>
<dbReference type="GO" id="GO:0008270">
    <property type="term" value="F:zinc ion binding"/>
    <property type="evidence" value="ECO:0007669"/>
    <property type="project" value="UniProtKB-KW"/>
</dbReference>
<evidence type="ECO:0000256" key="1">
    <source>
        <dbReference type="ARBA" id="ARBA00022723"/>
    </source>
</evidence>
<dbReference type="Proteomes" id="UP000011761">
    <property type="component" value="Unassembled WGS sequence"/>
</dbReference>
<dbReference type="PROSITE" id="PS00028">
    <property type="entry name" value="ZINC_FINGER_C2H2_1"/>
    <property type="match status" value="1"/>
</dbReference>
<feature type="domain" description="C2H2-type" evidence="7">
    <location>
        <begin position="392"/>
        <end position="414"/>
    </location>
</feature>
<organism evidence="8 9">
    <name type="scientific">Baudoinia panamericana (strain UAMH 10762)</name>
    <name type="common">Angels' share fungus</name>
    <name type="synonym">Baudoinia compniacensis (strain UAMH 10762)</name>
    <dbReference type="NCBI Taxonomy" id="717646"/>
    <lineage>
        <taxon>Eukaryota</taxon>
        <taxon>Fungi</taxon>
        <taxon>Dikarya</taxon>
        <taxon>Ascomycota</taxon>
        <taxon>Pezizomycotina</taxon>
        <taxon>Dothideomycetes</taxon>
        <taxon>Dothideomycetidae</taxon>
        <taxon>Mycosphaerellales</taxon>
        <taxon>Teratosphaeriaceae</taxon>
        <taxon>Baudoinia</taxon>
    </lineage>
</organism>
<dbReference type="EMBL" id="KB445560">
    <property type="protein sequence ID" value="EMC93185.1"/>
    <property type="molecule type" value="Genomic_DNA"/>
</dbReference>
<keyword evidence="1" id="KW-0479">Metal-binding</keyword>
<name>M2N3A0_BAUPA</name>
<feature type="compositionally biased region" description="Low complexity" evidence="6">
    <location>
        <begin position="136"/>
        <end position="152"/>
    </location>
</feature>
<accession>M2N3A0</accession>
<keyword evidence="9" id="KW-1185">Reference proteome</keyword>
<keyword evidence="4" id="KW-0862">Zinc</keyword>
<dbReference type="InterPro" id="IPR013087">
    <property type="entry name" value="Znf_C2H2_type"/>
</dbReference>
<dbReference type="PROSITE" id="PS50157">
    <property type="entry name" value="ZINC_FINGER_C2H2_2"/>
    <property type="match status" value="1"/>
</dbReference>
<dbReference type="HOGENOM" id="CLU_008243_1_0_1"/>
<protein>
    <recommendedName>
        <fullName evidence="7">C2H2-type domain-containing protein</fullName>
    </recommendedName>
</protein>